<organism evidence="3 4">
    <name type="scientific">Actinomadura hallensis</name>
    <dbReference type="NCBI Taxonomy" id="337895"/>
    <lineage>
        <taxon>Bacteria</taxon>
        <taxon>Bacillati</taxon>
        <taxon>Actinomycetota</taxon>
        <taxon>Actinomycetes</taxon>
        <taxon>Streptosporangiales</taxon>
        <taxon>Thermomonosporaceae</taxon>
        <taxon>Actinomadura</taxon>
    </lineage>
</organism>
<feature type="region of interest" description="Disordered" evidence="1">
    <location>
        <begin position="169"/>
        <end position="206"/>
    </location>
</feature>
<dbReference type="Gene3D" id="1.20.1440.20">
    <property type="entry name" value="LemA-like domain"/>
    <property type="match status" value="1"/>
</dbReference>
<gene>
    <name evidence="3" type="ORF">FHX41_2604</name>
</gene>
<dbReference type="EMBL" id="VFPO01000001">
    <property type="protein sequence ID" value="TQM68928.1"/>
    <property type="molecule type" value="Genomic_DNA"/>
</dbReference>
<evidence type="ECO:0000313" key="3">
    <source>
        <dbReference type="EMBL" id="TQM68928.1"/>
    </source>
</evidence>
<accession>A0A543IEB9</accession>
<evidence type="ECO:0000313" key="4">
    <source>
        <dbReference type="Proteomes" id="UP000316706"/>
    </source>
</evidence>
<keyword evidence="2" id="KW-1133">Transmembrane helix</keyword>
<dbReference type="RefSeq" id="WP_221635294.1">
    <property type="nucleotide sequence ID" value="NZ_VFPO01000001.1"/>
</dbReference>
<dbReference type="AlphaFoldDB" id="A0A543IEB9"/>
<evidence type="ECO:0000256" key="2">
    <source>
        <dbReference type="SAM" id="Phobius"/>
    </source>
</evidence>
<feature type="transmembrane region" description="Helical" evidence="2">
    <location>
        <begin position="6"/>
        <end position="24"/>
    </location>
</feature>
<reference evidence="3 4" key="1">
    <citation type="submission" date="2019-06" db="EMBL/GenBank/DDBJ databases">
        <title>Sequencing the genomes of 1000 actinobacteria strains.</title>
        <authorList>
            <person name="Klenk H.-P."/>
        </authorList>
    </citation>
    <scope>NUCLEOTIDE SEQUENCE [LARGE SCALE GENOMIC DNA]</scope>
    <source>
        <strain evidence="3 4">DSM 45043</strain>
    </source>
</reference>
<comment type="caution">
    <text evidence="3">The sequence shown here is derived from an EMBL/GenBank/DDBJ whole genome shotgun (WGS) entry which is preliminary data.</text>
</comment>
<keyword evidence="2" id="KW-0812">Transmembrane</keyword>
<evidence type="ECO:0008006" key="5">
    <source>
        <dbReference type="Google" id="ProtNLM"/>
    </source>
</evidence>
<proteinExistence type="predicted"/>
<evidence type="ECO:0000256" key="1">
    <source>
        <dbReference type="SAM" id="MobiDB-lite"/>
    </source>
</evidence>
<keyword evidence="2" id="KW-0472">Membrane</keyword>
<dbReference type="SUPFAM" id="SSF140478">
    <property type="entry name" value="LemA-like"/>
    <property type="match status" value="1"/>
</dbReference>
<sequence length="206" mass="22177">MYDWIIDVLFWVAVVFLVGVYVSWRATRLDRLHVRVETARAALDAALVRRAAATLELAASRLLDPATSLVLATAAHEARIADADNREIAESDLSRALRAAVDQPDFAAALADSGAAEGVLEELSSAAAKVAYARRFYNDAVSQARIARRKLLIRVLPLAGRAPLPDFFEIDDDPPSIDLPEPAAPAADRPETGRPGTGRADPAARD</sequence>
<name>A0A543IEB9_9ACTN</name>
<protein>
    <recommendedName>
        <fullName evidence="5">LemA protein</fullName>
    </recommendedName>
</protein>
<dbReference type="InterPro" id="IPR023353">
    <property type="entry name" value="LemA-like_dom_sf"/>
</dbReference>
<keyword evidence="4" id="KW-1185">Reference proteome</keyword>
<dbReference type="Proteomes" id="UP000316706">
    <property type="component" value="Unassembled WGS sequence"/>
</dbReference>